<reference evidence="2" key="1">
    <citation type="submission" date="2020-06" db="EMBL/GenBank/DDBJ databases">
        <authorList>
            <person name="Dong N."/>
        </authorList>
    </citation>
    <scope>NUCLEOTIDE SEQUENCE</scope>
    <source>
        <strain evidence="2">R655-4</strain>
    </source>
</reference>
<dbReference type="Pfam" id="PF13604">
    <property type="entry name" value="AAA_30"/>
    <property type="match status" value="1"/>
</dbReference>
<dbReference type="CDD" id="cd17933">
    <property type="entry name" value="DEXSc_RecD-like"/>
    <property type="match status" value="1"/>
</dbReference>
<dbReference type="InterPro" id="IPR027417">
    <property type="entry name" value="P-loop_NTPase"/>
</dbReference>
<dbReference type="InterPro" id="IPR003593">
    <property type="entry name" value="AAA+_ATPase"/>
</dbReference>
<evidence type="ECO:0000313" key="3">
    <source>
        <dbReference type="Proteomes" id="UP001170959"/>
    </source>
</evidence>
<dbReference type="SUPFAM" id="SSF52540">
    <property type="entry name" value="P-loop containing nucleoside triphosphate hydrolases"/>
    <property type="match status" value="1"/>
</dbReference>
<dbReference type="Gene3D" id="3.40.50.300">
    <property type="entry name" value="P-loop containing nucleotide triphosphate hydrolases"/>
    <property type="match status" value="2"/>
</dbReference>
<gene>
    <name evidence="2" type="ORF">HX001_08875</name>
</gene>
<dbReference type="CDD" id="cd18809">
    <property type="entry name" value="SF1_C_RecD"/>
    <property type="match status" value="1"/>
</dbReference>
<dbReference type="InterPro" id="IPR050534">
    <property type="entry name" value="Coronavir_polyprotein_1ab"/>
</dbReference>
<dbReference type="GO" id="GO:0043139">
    <property type="term" value="F:5'-3' DNA helicase activity"/>
    <property type="evidence" value="ECO:0007669"/>
    <property type="project" value="TreeGrafter"/>
</dbReference>
<comment type="caution">
    <text evidence="2">The sequence shown here is derived from an EMBL/GenBank/DDBJ whole genome shotgun (WGS) entry which is preliminary data.</text>
</comment>
<dbReference type="PANTHER" id="PTHR43788">
    <property type="entry name" value="DNA2/NAM7 HELICASE FAMILY MEMBER"/>
    <property type="match status" value="1"/>
</dbReference>
<name>A0AAJ1QEH5_9FLAO</name>
<sequence>MKIPIRHLSVRIPWHDGQWNGKICEKPRENGSCMFLPRINDSKNPDAEEEIAGSWLHELQSDQLPPCVSEKVHFMSPHEIYKSVNHPYSRNDNNDAFYGHYRQTTYCYPGYSFSIVPYNWMLKDPKTNASAKADELLLSYDIDREPKLNFENSWVQQIDNQKTLLDAFISPLKPGSSLVFIYAKNIPFIDTTSRILIGVGHISEIGKLTEYAYEEALPTSFRSTLWERPVFHTIRQDFKNGFLLPYNEFFEIAEKDDSIHIPDFIAFAPTFEEFSYGSEWVSNDSAIESLLILAEKLKKFQELLPDKNYEHQLQWIDNELSRIWKMRGPFPGLGAVLSGLKIAQGNLVAWELDKLIRDKENDEVTQNPWDYVENLYRGDHSFLSDRLNITISDTEQATWNGFSRNEKDFLQLLSRMNLNNEQVNMVINSKEKAQLEYLKNPYLLFENNRLGTIPFPISIIDKAIFSDRNILTRFPLPELTNLSSPLDQRRIRAYAVQLLEDECVNGNTLLTDSQLVTKFDELPLTPLCNPSIRNLIAIEDFLGEEIIRHVLDEEEELFYFKLQRFDTIKSKIKNFVQKRNKRSFNPPVQQNWLNLIDKKFGVIDTTKPVWYQERDKKARQEKARALDILSNSRVSVLIGPAGTGKTTLLKILCDQPFISSGTILRLAPTGKARVNMGKDAQTLATFLYNLDRYDPETQRYFINPDAEQARYETVIIDESSMLTEEQLAALIDSLSGVERFILVGDYRQLPPIGAGRPFVDCVQYLNNESKGIAELKLLFRQFSEDNLPEHETERLDVRLGKWFSDDDIKKEELDIFKEISEHPEKNWDNIKFVEWHNVRHLEEILIDVTNVEITNLLAKTPGKIIRNEQANFDASLGANYYMDKSNWSGFGIESALEIENWQILSPTRTSGYGTKVLNQKIQKTFRGKTKEKAIFPGKFQKRKMNRPVGDDSVVFGDKIINTKNTRWNKPWNKMFNPNNVAEEEILKYIANGEIGIHIGKYGVWDYASQRPLNIAFSSQPDYAYSFRESDFQEDGDIQMELAYSITIHKSQGSGFKVVLFILPNPCPVLSRELFYTALTRQEDRIVVLHQGNFSDYRKFTSGEYSETGRRLTDLFTEPTLKTINKKYYDTKYIQVSEKGEFMISKSEVIIADKLHHNKIQYAYEAPLTDDRGITIHPDFTIEDNSTGIIYYWEHLGMLTKDDYRSKWKRKQEWYERSGIVEYTKDANADKQLIITRDKPDGGIDSTEIKNIINELFM</sequence>
<dbReference type="EMBL" id="JACAGJ010000004">
    <property type="protein sequence ID" value="MDM1072603.1"/>
    <property type="molecule type" value="Genomic_DNA"/>
</dbReference>
<dbReference type="Proteomes" id="UP001170959">
    <property type="component" value="Unassembled WGS sequence"/>
</dbReference>
<dbReference type="Pfam" id="PF13538">
    <property type="entry name" value="UvrD_C_2"/>
    <property type="match status" value="1"/>
</dbReference>
<evidence type="ECO:0000313" key="2">
    <source>
        <dbReference type="EMBL" id="MDM1072603.1"/>
    </source>
</evidence>
<dbReference type="PANTHER" id="PTHR43788:SF8">
    <property type="entry name" value="DNA-BINDING PROTEIN SMUBP-2"/>
    <property type="match status" value="1"/>
</dbReference>
<reference evidence="2" key="2">
    <citation type="journal article" date="2022" name="Sci. Total Environ.">
        <title>Prevalence, transmission, and molecular epidemiology of tet(X)-positive bacteria among humans, animals, and environmental niches in China: An epidemiological, and genomic-based study.</title>
        <authorList>
            <person name="Dong N."/>
            <person name="Zeng Y."/>
            <person name="Cai C."/>
            <person name="Sun C."/>
            <person name="Lu J."/>
            <person name="Liu C."/>
            <person name="Zhou H."/>
            <person name="Sun Q."/>
            <person name="Shu L."/>
            <person name="Wang H."/>
            <person name="Wang Y."/>
            <person name="Wang S."/>
            <person name="Wu C."/>
            <person name="Chan E.W."/>
            <person name="Chen G."/>
            <person name="Shen Z."/>
            <person name="Chen S."/>
            <person name="Zhang R."/>
        </authorList>
    </citation>
    <scope>NUCLEOTIDE SEQUENCE</scope>
    <source>
        <strain evidence="2">R655-4</strain>
    </source>
</reference>
<accession>A0AAJ1QEH5</accession>
<organism evidence="2 3">
    <name type="scientific">Empedobacter brevis</name>
    <dbReference type="NCBI Taxonomy" id="247"/>
    <lineage>
        <taxon>Bacteria</taxon>
        <taxon>Pseudomonadati</taxon>
        <taxon>Bacteroidota</taxon>
        <taxon>Flavobacteriia</taxon>
        <taxon>Flavobacteriales</taxon>
        <taxon>Weeksellaceae</taxon>
        <taxon>Empedobacter</taxon>
    </lineage>
</organism>
<dbReference type="SMART" id="SM00382">
    <property type="entry name" value="AAA"/>
    <property type="match status" value="1"/>
</dbReference>
<dbReference type="AlphaFoldDB" id="A0AAJ1QEH5"/>
<proteinExistence type="predicted"/>
<dbReference type="InterPro" id="IPR027785">
    <property type="entry name" value="UvrD-like_helicase_C"/>
</dbReference>
<evidence type="ECO:0000259" key="1">
    <source>
        <dbReference type="SMART" id="SM00382"/>
    </source>
</evidence>
<feature type="domain" description="AAA+ ATPase" evidence="1">
    <location>
        <begin position="631"/>
        <end position="769"/>
    </location>
</feature>
<protein>
    <submittedName>
        <fullName evidence="2">AAA family ATPase</fullName>
    </submittedName>
</protein>
<dbReference type="Gene3D" id="2.30.30.940">
    <property type="match status" value="1"/>
</dbReference>
<dbReference type="RefSeq" id="WP_286493057.1">
    <property type="nucleotide sequence ID" value="NZ_JACAGJ010000004.1"/>
</dbReference>